<evidence type="ECO:0000256" key="1">
    <source>
        <dbReference type="ARBA" id="ARBA00004496"/>
    </source>
</evidence>
<dbReference type="Gene3D" id="1.20.120.520">
    <property type="entry name" value="nmb1532 protein domain like"/>
    <property type="match status" value="1"/>
</dbReference>
<organism evidence="7 8">
    <name type="scientific">Marivita geojedonensis</name>
    <dbReference type="NCBI Taxonomy" id="1123756"/>
    <lineage>
        <taxon>Bacteria</taxon>
        <taxon>Pseudomonadati</taxon>
        <taxon>Pseudomonadota</taxon>
        <taxon>Alphaproteobacteria</taxon>
        <taxon>Rhodobacterales</taxon>
        <taxon>Roseobacteraceae</taxon>
        <taxon>Marivita</taxon>
    </lineage>
</organism>
<dbReference type="Pfam" id="PF01814">
    <property type="entry name" value="Hemerythrin"/>
    <property type="match status" value="1"/>
</dbReference>
<evidence type="ECO:0000259" key="6">
    <source>
        <dbReference type="Pfam" id="PF01814"/>
    </source>
</evidence>
<reference evidence="7 8" key="1">
    <citation type="submission" date="2014-03" db="EMBL/GenBank/DDBJ databases">
        <title>The draft genome sequence of Marivita geojedonensis KCTC 23882.</title>
        <authorList>
            <person name="Lai Q."/>
            <person name="Shao Z."/>
        </authorList>
    </citation>
    <scope>NUCLEOTIDE SEQUENCE [LARGE SCALE GENOMIC DNA]</scope>
    <source>
        <strain evidence="7 8">DPG-138</strain>
    </source>
</reference>
<dbReference type="Proteomes" id="UP000193926">
    <property type="component" value="Unassembled WGS sequence"/>
</dbReference>
<comment type="subcellular location">
    <subcellularLocation>
        <location evidence="1">Cytoplasm</location>
    </subcellularLocation>
</comment>
<sequence length="184" mass="20055">MRISNTNSLQPTQGPGDARGKGPAMKDLPETDVPQDTGGLIDHILTRYHEMHREDLASLVPLADRVERVHADDPEAPTGLAAAIRTLAGEMEDHMMKEEMILFPAMRAGGGPGIEHPIAVMRANHDDHAENIALIRRLTCDLTPPGHACGSWRSLYGGLTALFDDLAAHIALENDVLFPRFEQA</sequence>
<feature type="domain" description="Hemerythrin-like" evidence="6">
    <location>
        <begin position="41"/>
        <end position="180"/>
    </location>
</feature>
<evidence type="ECO:0000256" key="4">
    <source>
        <dbReference type="ARBA" id="ARBA00023004"/>
    </source>
</evidence>
<feature type="region of interest" description="Disordered" evidence="5">
    <location>
        <begin position="1"/>
        <end position="37"/>
    </location>
</feature>
<evidence type="ECO:0000313" key="7">
    <source>
        <dbReference type="EMBL" id="OSQ49750.1"/>
    </source>
</evidence>
<keyword evidence="4" id="KW-0408">Iron</keyword>
<dbReference type="InterPro" id="IPR019903">
    <property type="entry name" value="RIC_family"/>
</dbReference>
<dbReference type="InterPro" id="IPR012312">
    <property type="entry name" value="Hemerythrin-like"/>
</dbReference>
<dbReference type="EMBL" id="JFKC01000013">
    <property type="protein sequence ID" value="OSQ49750.1"/>
    <property type="molecule type" value="Genomic_DNA"/>
</dbReference>
<evidence type="ECO:0000256" key="3">
    <source>
        <dbReference type="ARBA" id="ARBA00022723"/>
    </source>
</evidence>
<comment type="caution">
    <text evidence="7">The sequence shown here is derived from an EMBL/GenBank/DDBJ whole genome shotgun (WGS) entry which is preliminary data.</text>
</comment>
<name>A0A1X4NJ79_9RHOB</name>
<dbReference type="PANTHER" id="PTHR36438:SF1">
    <property type="entry name" value="IRON-SULFUR CLUSTER REPAIR PROTEIN YTFE"/>
    <property type="match status" value="1"/>
</dbReference>
<keyword evidence="8" id="KW-1185">Reference proteome</keyword>
<evidence type="ECO:0000256" key="5">
    <source>
        <dbReference type="SAM" id="MobiDB-lite"/>
    </source>
</evidence>
<proteinExistence type="predicted"/>
<keyword evidence="3" id="KW-0479">Metal-binding</keyword>
<dbReference type="STRING" id="1123756.MGEO_13050"/>
<dbReference type="CDD" id="cd12108">
    <property type="entry name" value="Hr-like"/>
    <property type="match status" value="1"/>
</dbReference>
<protein>
    <submittedName>
        <fullName evidence="7">Regulator of cell morphoproteinsis and NO signaling</fullName>
    </submittedName>
</protein>
<dbReference type="AlphaFoldDB" id="A0A1X4NJ79"/>
<dbReference type="OrthoDB" id="9797132at2"/>
<dbReference type="GO" id="GO:0046872">
    <property type="term" value="F:metal ion binding"/>
    <property type="evidence" value="ECO:0007669"/>
    <property type="project" value="UniProtKB-KW"/>
</dbReference>
<dbReference type="PANTHER" id="PTHR36438">
    <property type="entry name" value="IRON-SULFUR CLUSTER REPAIR PROTEIN YTFE"/>
    <property type="match status" value="1"/>
</dbReference>
<accession>A0A1X4NJ79</accession>
<keyword evidence="2" id="KW-0963">Cytoplasm</keyword>
<gene>
    <name evidence="7" type="ORF">MGEO_13050</name>
</gene>
<evidence type="ECO:0000256" key="2">
    <source>
        <dbReference type="ARBA" id="ARBA00022490"/>
    </source>
</evidence>
<evidence type="ECO:0000313" key="8">
    <source>
        <dbReference type="Proteomes" id="UP000193926"/>
    </source>
</evidence>
<dbReference type="GO" id="GO:0005737">
    <property type="term" value="C:cytoplasm"/>
    <property type="evidence" value="ECO:0007669"/>
    <property type="project" value="UniProtKB-SubCell"/>
</dbReference>
<feature type="compositionally biased region" description="Polar residues" evidence="5">
    <location>
        <begin position="1"/>
        <end position="13"/>
    </location>
</feature>